<dbReference type="EMBL" id="AZBU02000008">
    <property type="protein sequence ID" value="TKR68073.1"/>
    <property type="molecule type" value="Genomic_DNA"/>
</dbReference>
<reference evidence="1 2" key="1">
    <citation type="journal article" date="2015" name="Genome Biol.">
        <title>Comparative genomics of Steinernema reveals deeply conserved gene regulatory networks.</title>
        <authorList>
            <person name="Dillman A.R."/>
            <person name="Macchietto M."/>
            <person name="Porter C.F."/>
            <person name="Rogers A."/>
            <person name="Williams B."/>
            <person name="Antoshechkin I."/>
            <person name="Lee M.M."/>
            <person name="Goodwin Z."/>
            <person name="Lu X."/>
            <person name="Lewis E.E."/>
            <person name="Goodrich-Blair H."/>
            <person name="Stock S.P."/>
            <person name="Adams B.J."/>
            <person name="Sternberg P.W."/>
            <person name="Mortazavi A."/>
        </authorList>
    </citation>
    <scope>NUCLEOTIDE SEQUENCE [LARGE SCALE GENOMIC DNA]</scope>
    <source>
        <strain evidence="1 2">ALL</strain>
    </source>
</reference>
<accession>A0A4U5MGG5</accession>
<evidence type="ECO:0000313" key="2">
    <source>
        <dbReference type="Proteomes" id="UP000298663"/>
    </source>
</evidence>
<dbReference type="AlphaFoldDB" id="A0A4U5MGG5"/>
<organism evidence="1 2">
    <name type="scientific">Steinernema carpocapsae</name>
    <name type="common">Entomopathogenic nematode</name>
    <dbReference type="NCBI Taxonomy" id="34508"/>
    <lineage>
        <taxon>Eukaryota</taxon>
        <taxon>Metazoa</taxon>
        <taxon>Ecdysozoa</taxon>
        <taxon>Nematoda</taxon>
        <taxon>Chromadorea</taxon>
        <taxon>Rhabditida</taxon>
        <taxon>Tylenchina</taxon>
        <taxon>Panagrolaimomorpha</taxon>
        <taxon>Strongyloidoidea</taxon>
        <taxon>Steinernematidae</taxon>
        <taxon>Steinernema</taxon>
    </lineage>
</organism>
<proteinExistence type="predicted"/>
<protein>
    <submittedName>
        <fullName evidence="1">Uncharacterized protein</fullName>
    </submittedName>
</protein>
<dbReference type="Proteomes" id="UP000298663">
    <property type="component" value="Unassembled WGS sequence"/>
</dbReference>
<evidence type="ECO:0000313" key="1">
    <source>
        <dbReference type="EMBL" id="TKR68073.1"/>
    </source>
</evidence>
<reference evidence="1 2" key="2">
    <citation type="journal article" date="2019" name="G3 (Bethesda)">
        <title>Hybrid Assembly of the Genome of the Entomopathogenic Nematode Steinernema carpocapsae Identifies the X-Chromosome.</title>
        <authorList>
            <person name="Serra L."/>
            <person name="Macchietto M."/>
            <person name="Macias-Munoz A."/>
            <person name="McGill C.J."/>
            <person name="Rodriguez I.M."/>
            <person name="Rodriguez B."/>
            <person name="Murad R."/>
            <person name="Mortazavi A."/>
        </authorList>
    </citation>
    <scope>NUCLEOTIDE SEQUENCE [LARGE SCALE GENOMIC DNA]</scope>
    <source>
        <strain evidence="1 2">ALL</strain>
    </source>
</reference>
<comment type="caution">
    <text evidence="1">The sequence shown here is derived from an EMBL/GenBank/DDBJ whole genome shotgun (WGS) entry which is preliminary data.</text>
</comment>
<name>A0A4U5MGG5_STECR</name>
<keyword evidence="2" id="KW-1185">Reference proteome</keyword>
<gene>
    <name evidence="1" type="ORF">L596_024115</name>
</gene>
<sequence>MNVAGKETSIQVISKTNRFLQNYLTLKIYTSHLFWNSKSANNSRGKSVQKVATSIASFGSSNLTPTLLMAFNLPLPLYCVFAHSNA</sequence>